<keyword evidence="1" id="KW-0472">Membrane</keyword>
<accession>A0A8J6TE74</accession>
<dbReference type="EMBL" id="JACNJN010000080">
    <property type="protein sequence ID" value="MBC8334796.1"/>
    <property type="molecule type" value="Genomic_DNA"/>
</dbReference>
<feature type="transmembrane region" description="Helical" evidence="1">
    <location>
        <begin position="20"/>
        <end position="39"/>
    </location>
</feature>
<protein>
    <recommendedName>
        <fullName evidence="4">DUF1573 domain-containing protein</fullName>
    </recommendedName>
</protein>
<sequence>MSKKYRNKNIRKQKQARHRLIWLVSGGALLIATALFFAFGGSGEDSDSGTPALAVDQEVIEYGDVKFNTNLTFEIKVTNTGDGKLRFKEEPYVEVREGC</sequence>
<name>A0A8J6TE74_9CHLR</name>
<organism evidence="2 3">
    <name type="scientific">Candidatus Desulfolinea nitratireducens</name>
    <dbReference type="NCBI Taxonomy" id="2841698"/>
    <lineage>
        <taxon>Bacteria</taxon>
        <taxon>Bacillati</taxon>
        <taxon>Chloroflexota</taxon>
        <taxon>Anaerolineae</taxon>
        <taxon>Anaerolineales</taxon>
        <taxon>Anaerolineales incertae sedis</taxon>
        <taxon>Candidatus Desulfolinea</taxon>
    </lineage>
</organism>
<evidence type="ECO:0000313" key="2">
    <source>
        <dbReference type="EMBL" id="MBC8334796.1"/>
    </source>
</evidence>
<keyword evidence="1" id="KW-1133">Transmembrane helix</keyword>
<keyword evidence="1" id="KW-0812">Transmembrane</keyword>
<evidence type="ECO:0000313" key="3">
    <source>
        <dbReference type="Proteomes" id="UP000614469"/>
    </source>
</evidence>
<evidence type="ECO:0000256" key="1">
    <source>
        <dbReference type="SAM" id="Phobius"/>
    </source>
</evidence>
<reference evidence="2 3" key="1">
    <citation type="submission" date="2020-08" db="EMBL/GenBank/DDBJ databases">
        <title>Bridging the membrane lipid divide: bacteria of the FCB group superphylum have the potential to synthesize archaeal ether lipids.</title>
        <authorList>
            <person name="Villanueva L."/>
            <person name="Von Meijenfeldt F.A.B."/>
            <person name="Westbye A.B."/>
            <person name="Yadav S."/>
            <person name="Hopmans E.C."/>
            <person name="Dutilh B.E."/>
            <person name="Sinninghe Damste J.S."/>
        </authorList>
    </citation>
    <scope>NUCLEOTIDE SEQUENCE [LARGE SCALE GENOMIC DNA]</scope>
    <source>
        <strain evidence="2">NIOZ-UU36</strain>
    </source>
</reference>
<dbReference type="Proteomes" id="UP000614469">
    <property type="component" value="Unassembled WGS sequence"/>
</dbReference>
<dbReference type="AlphaFoldDB" id="A0A8J6TE74"/>
<proteinExistence type="predicted"/>
<evidence type="ECO:0008006" key="4">
    <source>
        <dbReference type="Google" id="ProtNLM"/>
    </source>
</evidence>
<gene>
    <name evidence="2" type="ORF">H8E29_05990</name>
</gene>
<comment type="caution">
    <text evidence="2">The sequence shown here is derived from an EMBL/GenBank/DDBJ whole genome shotgun (WGS) entry which is preliminary data.</text>
</comment>